<accession>A0A2W4ZD85</accession>
<proteinExistence type="predicted"/>
<dbReference type="EMBL" id="QFNK01000333">
    <property type="protein sequence ID" value="PZO80300.1"/>
    <property type="molecule type" value="Genomic_DNA"/>
</dbReference>
<feature type="transmembrane region" description="Helical" evidence="1">
    <location>
        <begin position="79"/>
        <end position="97"/>
    </location>
</feature>
<comment type="caution">
    <text evidence="2">The sequence shown here is derived from an EMBL/GenBank/DDBJ whole genome shotgun (WGS) entry which is preliminary data.</text>
</comment>
<evidence type="ECO:0000313" key="3">
    <source>
        <dbReference type="Proteomes" id="UP000249557"/>
    </source>
</evidence>
<reference evidence="2 3" key="1">
    <citation type="submission" date="2017-08" db="EMBL/GenBank/DDBJ databases">
        <title>Infants hospitalized years apart are colonized by the same room-sourced microbial strains.</title>
        <authorList>
            <person name="Brooks B."/>
            <person name="Olm M.R."/>
            <person name="Firek B.A."/>
            <person name="Baker R."/>
            <person name="Thomas B.C."/>
            <person name="Morowitz M.J."/>
            <person name="Banfield J.F."/>
        </authorList>
    </citation>
    <scope>NUCLEOTIDE SEQUENCE [LARGE SCALE GENOMIC DNA]</scope>
    <source>
        <strain evidence="2">S2_018_000_R2_104</strain>
    </source>
</reference>
<evidence type="ECO:0000256" key="1">
    <source>
        <dbReference type="SAM" id="Phobius"/>
    </source>
</evidence>
<feature type="non-terminal residue" evidence="2">
    <location>
        <position position="225"/>
    </location>
</feature>
<feature type="transmembrane region" description="Helical" evidence="1">
    <location>
        <begin position="51"/>
        <end position="67"/>
    </location>
</feature>
<sequence>MIDQNTFNPRSMTKEQGFLKSQSGDFYTRMGTKYYHVPSDVFRERIRKDKVCVFIAAAAIAFLTFKFNNARLWGSSGDATLFLYGGLSVALFVFFAGRKFVTRHLDFVYQESWMEWAESHAKRFALLFLLFAAVVELFCGFYFIRVIMVPAYKSYDYYRTKNAHVQVESAQPYNPPAPQEPSAEYLQWMKDNNITVGQLDVFAKDLGDFVDKERAHSLFMEKDSL</sequence>
<protein>
    <submittedName>
        <fullName evidence="2">Uncharacterized protein</fullName>
    </submittedName>
</protein>
<evidence type="ECO:0000313" key="2">
    <source>
        <dbReference type="EMBL" id="PZO80300.1"/>
    </source>
</evidence>
<gene>
    <name evidence="2" type="ORF">DI626_11305</name>
</gene>
<dbReference type="AlphaFoldDB" id="A0A2W4ZD85"/>
<dbReference type="Proteomes" id="UP000249557">
    <property type="component" value="Unassembled WGS sequence"/>
</dbReference>
<organism evidence="2 3">
    <name type="scientific">Micavibrio aeruginosavorus</name>
    <dbReference type="NCBI Taxonomy" id="349221"/>
    <lineage>
        <taxon>Bacteria</taxon>
        <taxon>Pseudomonadati</taxon>
        <taxon>Bdellovibrionota</taxon>
        <taxon>Bdellovibrionia</taxon>
        <taxon>Bdellovibrionales</taxon>
        <taxon>Pseudobdellovibrionaceae</taxon>
        <taxon>Micavibrio</taxon>
    </lineage>
</organism>
<keyword evidence="1" id="KW-1133">Transmembrane helix</keyword>
<keyword evidence="1" id="KW-0812">Transmembrane</keyword>
<name>A0A2W4ZD85_9BACT</name>
<keyword evidence="1" id="KW-0472">Membrane</keyword>
<feature type="transmembrane region" description="Helical" evidence="1">
    <location>
        <begin position="124"/>
        <end position="144"/>
    </location>
</feature>